<dbReference type="SUPFAM" id="SSF81665">
    <property type="entry name" value="Calcium ATPase, transmembrane domain M"/>
    <property type="match status" value="1"/>
</dbReference>
<name>A0A2U1PUE8_ARTAN</name>
<sequence length="516" mass="57369">MMKVIAVPVTEKNEEWVAARFLKTNPIARNQPKPYSTFKKLKQLTVNVAELVINVVAAINDGDVPLNSVQPVLVNLIMDTLGALALATEPNLCNNCMWFFLENWTNRVSLTLRKKGQVVALTGTLTAFSRADAAILSVIEPTILGKHRFIPKYGWLLMSYFDISADAFGENGWEPASANDGVVPPNTTLRSATIPASSTVYYDVELVSFEKEKGSWELTTPEKIETFGRKKEEGNTIFKKQKRLLKWTNAYGFYIPELELAMTSNLLNFSLSDTKVHSHFEEEFRKFVTKLVGLTRFEVSFIAEAVDTIDCSTHIPAQPVSASSQHNNRHQHIRMSNTRSKRANSHSPYGYRTATAYLKNGPTPKKYPHDPGYGNPNGSVDVSSCGGNDTKTNGQVVDAGFVEQALCLSASTKQPEHPREGLYSRLAHNNDPSEGNLDHHETGLSKLVKVVKLTLFAANVIYAVRFYDWDLGLFGNDVTSNGFIGSQAKDVDLTRCELALLSTPALIFLLFRRGNW</sequence>
<gene>
    <name evidence="2" type="ORF">CTI12_AA109300</name>
</gene>
<dbReference type="STRING" id="35608.A0A2U1PUE8"/>
<proteinExistence type="predicted"/>
<evidence type="ECO:0000256" key="1">
    <source>
        <dbReference type="ARBA" id="ARBA00022842"/>
    </source>
</evidence>
<dbReference type="EMBL" id="PKPP01000726">
    <property type="protein sequence ID" value="PWA89384.1"/>
    <property type="molecule type" value="Genomic_DNA"/>
</dbReference>
<dbReference type="AlphaFoldDB" id="A0A2U1PUE8"/>
<dbReference type="OrthoDB" id="784548at2759"/>
<reference evidence="2 3" key="1">
    <citation type="journal article" date="2018" name="Mol. Plant">
        <title>The genome of Artemisia annua provides insight into the evolution of Asteraceae family and artemisinin biosynthesis.</title>
        <authorList>
            <person name="Shen Q."/>
            <person name="Zhang L."/>
            <person name="Liao Z."/>
            <person name="Wang S."/>
            <person name="Yan T."/>
            <person name="Shi P."/>
            <person name="Liu M."/>
            <person name="Fu X."/>
            <person name="Pan Q."/>
            <person name="Wang Y."/>
            <person name="Lv Z."/>
            <person name="Lu X."/>
            <person name="Zhang F."/>
            <person name="Jiang W."/>
            <person name="Ma Y."/>
            <person name="Chen M."/>
            <person name="Hao X."/>
            <person name="Li L."/>
            <person name="Tang Y."/>
            <person name="Lv G."/>
            <person name="Zhou Y."/>
            <person name="Sun X."/>
            <person name="Brodelius P.E."/>
            <person name="Rose J.K.C."/>
            <person name="Tang K."/>
        </authorList>
    </citation>
    <scope>NUCLEOTIDE SEQUENCE [LARGE SCALE GENOMIC DNA]</scope>
    <source>
        <strain evidence="3">cv. Huhao1</strain>
        <tissue evidence="2">Leaf</tissue>
    </source>
</reference>
<keyword evidence="3" id="KW-1185">Reference proteome</keyword>
<organism evidence="2 3">
    <name type="scientific">Artemisia annua</name>
    <name type="common">Sweet wormwood</name>
    <dbReference type="NCBI Taxonomy" id="35608"/>
    <lineage>
        <taxon>Eukaryota</taxon>
        <taxon>Viridiplantae</taxon>
        <taxon>Streptophyta</taxon>
        <taxon>Embryophyta</taxon>
        <taxon>Tracheophyta</taxon>
        <taxon>Spermatophyta</taxon>
        <taxon>Magnoliopsida</taxon>
        <taxon>eudicotyledons</taxon>
        <taxon>Gunneridae</taxon>
        <taxon>Pentapetalae</taxon>
        <taxon>asterids</taxon>
        <taxon>campanulids</taxon>
        <taxon>Asterales</taxon>
        <taxon>Asteraceae</taxon>
        <taxon>Asteroideae</taxon>
        <taxon>Anthemideae</taxon>
        <taxon>Artemisiinae</taxon>
        <taxon>Artemisia</taxon>
    </lineage>
</organism>
<protein>
    <submittedName>
        <fullName evidence="2">Peptidyl-prolyl cis-trans isomerase, FKBP-type</fullName>
    </submittedName>
</protein>
<dbReference type="GO" id="GO:0005886">
    <property type="term" value="C:plasma membrane"/>
    <property type="evidence" value="ECO:0007669"/>
    <property type="project" value="TreeGrafter"/>
</dbReference>
<dbReference type="GO" id="GO:0005388">
    <property type="term" value="F:P-type calcium transporter activity"/>
    <property type="evidence" value="ECO:0007669"/>
    <property type="project" value="TreeGrafter"/>
</dbReference>
<dbReference type="InterPro" id="IPR023298">
    <property type="entry name" value="ATPase_P-typ_TM_dom_sf"/>
</dbReference>
<keyword evidence="2" id="KW-0413">Isomerase</keyword>
<dbReference type="PANTHER" id="PTHR24093">
    <property type="entry name" value="CATION TRANSPORTING ATPASE"/>
    <property type="match status" value="1"/>
</dbReference>
<keyword evidence="1" id="KW-0460">Magnesium</keyword>
<dbReference type="GO" id="GO:0016853">
    <property type="term" value="F:isomerase activity"/>
    <property type="evidence" value="ECO:0007669"/>
    <property type="project" value="UniProtKB-KW"/>
</dbReference>
<dbReference type="PANTHER" id="PTHR24093:SF520">
    <property type="entry name" value="CALCIUM-TRANSPORTING ATPASE 9, PLASMA MEMBRANE-TYPE"/>
    <property type="match status" value="1"/>
</dbReference>
<evidence type="ECO:0000313" key="3">
    <source>
        <dbReference type="Proteomes" id="UP000245207"/>
    </source>
</evidence>
<dbReference type="Proteomes" id="UP000245207">
    <property type="component" value="Unassembled WGS sequence"/>
</dbReference>
<dbReference type="Gene3D" id="1.20.1110.10">
    <property type="entry name" value="Calcium-transporting ATPase, transmembrane domain"/>
    <property type="match status" value="1"/>
</dbReference>
<comment type="caution">
    <text evidence="2">The sequence shown here is derived from an EMBL/GenBank/DDBJ whole genome shotgun (WGS) entry which is preliminary data.</text>
</comment>
<evidence type="ECO:0000313" key="2">
    <source>
        <dbReference type="EMBL" id="PWA89384.1"/>
    </source>
</evidence>
<accession>A0A2U1PUE8</accession>